<feature type="transmembrane region" description="Helical" evidence="1">
    <location>
        <begin position="6"/>
        <end position="29"/>
    </location>
</feature>
<feature type="transmembrane region" description="Helical" evidence="1">
    <location>
        <begin position="36"/>
        <end position="57"/>
    </location>
</feature>
<dbReference type="EMBL" id="MH590589">
    <property type="protein sequence ID" value="AXH68871.1"/>
    <property type="molecule type" value="Genomic_DNA"/>
</dbReference>
<name>A0A345ME90_9CAUD</name>
<keyword evidence="1" id="KW-0472">Membrane</keyword>
<gene>
    <name evidence="2" type="primary">192</name>
    <name evidence="2" type="ORF">SEA_SPARKLEGODDESS_192</name>
</gene>
<dbReference type="Proteomes" id="UP000259914">
    <property type="component" value="Segment"/>
</dbReference>
<evidence type="ECO:0000256" key="1">
    <source>
        <dbReference type="SAM" id="Phobius"/>
    </source>
</evidence>
<reference evidence="2 3" key="1">
    <citation type="submission" date="2018-07" db="EMBL/GenBank/DDBJ databases">
        <authorList>
            <person name="Dixon J."/>
            <person name="Knudsen H.R."/>
            <person name="Rock W."/>
            <person name="Scott A.N."/>
            <person name="Walsdorf S.L."/>
            <person name="Layton S.R."/>
            <person name="Nayek S."/>
            <person name="Kim T."/>
            <person name="Hughes L.E."/>
            <person name="Garlena R.A."/>
            <person name="Russell D.A."/>
            <person name="Pope W.H."/>
            <person name="Jacobs-Sera D."/>
            <person name="Hatfull G.F."/>
        </authorList>
    </citation>
    <scope>NUCLEOTIDE SEQUENCE [LARGE SCALE GENOMIC DNA]</scope>
</reference>
<protein>
    <submittedName>
        <fullName evidence="2">Uncharacterized protein</fullName>
    </submittedName>
</protein>
<organism evidence="2 3">
    <name type="scientific">Streptomyces phage SparkleGoddess</name>
    <dbReference type="NCBI Taxonomy" id="2283305"/>
    <lineage>
        <taxon>Viruses</taxon>
        <taxon>Duplodnaviria</taxon>
        <taxon>Heunggongvirae</taxon>
        <taxon>Uroviricota</taxon>
        <taxon>Caudoviricetes</taxon>
        <taxon>Stanwilliamsviridae</taxon>
        <taxon>Loccivirinae</taxon>
        <taxon>Gilsonvirus</taxon>
        <taxon>Gilsonvirus comrade</taxon>
    </lineage>
</organism>
<evidence type="ECO:0000313" key="3">
    <source>
        <dbReference type="Proteomes" id="UP000259914"/>
    </source>
</evidence>
<sequence>MDILFWIWVVPAGFFTALFLLIVLFASLINIQTGAVVGGLAIGVFGPPVAVVLGALWPVTWPLFSLFGHLDDKRTEKRNAEYEKRLSEKEGYGKLMKITEVYSHLEDKGYLGSVVKIIQWNDPAKEKAYVEFVDQSIRSGRFYWSHDMMEEV</sequence>
<accession>A0A345ME90</accession>
<evidence type="ECO:0000313" key="2">
    <source>
        <dbReference type="EMBL" id="AXH68871.1"/>
    </source>
</evidence>
<proteinExistence type="predicted"/>
<keyword evidence="1" id="KW-1133">Transmembrane helix</keyword>
<keyword evidence="1" id="KW-0812">Transmembrane</keyword>